<comment type="caution">
    <text evidence="1">The sequence shown here is derived from an EMBL/GenBank/DDBJ whole genome shotgun (WGS) entry which is preliminary data.</text>
</comment>
<dbReference type="AlphaFoldDB" id="A0A4Y2C5K7"/>
<organism evidence="1 2">
    <name type="scientific">Araneus ventricosus</name>
    <name type="common">Orbweaver spider</name>
    <name type="synonym">Epeira ventricosa</name>
    <dbReference type="NCBI Taxonomy" id="182803"/>
    <lineage>
        <taxon>Eukaryota</taxon>
        <taxon>Metazoa</taxon>
        <taxon>Ecdysozoa</taxon>
        <taxon>Arthropoda</taxon>
        <taxon>Chelicerata</taxon>
        <taxon>Arachnida</taxon>
        <taxon>Araneae</taxon>
        <taxon>Araneomorphae</taxon>
        <taxon>Entelegynae</taxon>
        <taxon>Araneoidea</taxon>
        <taxon>Araneidae</taxon>
        <taxon>Araneus</taxon>
    </lineage>
</organism>
<gene>
    <name evidence="1" type="ORF">AVEN_19655_1</name>
</gene>
<evidence type="ECO:0000313" key="1">
    <source>
        <dbReference type="EMBL" id="GBL98584.1"/>
    </source>
</evidence>
<protein>
    <submittedName>
        <fullName evidence="1">Uncharacterized protein</fullName>
    </submittedName>
</protein>
<reference evidence="1 2" key="1">
    <citation type="journal article" date="2019" name="Sci. Rep.">
        <title>Orb-weaving spider Araneus ventricosus genome elucidates the spidroin gene catalogue.</title>
        <authorList>
            <person name="Kono N."/>
            <person name="Nakamura H."/>
            <person name="Ohtoshi R."/>
            <person name="Moran D.A.P."/>
            <person name="Shinohara A."/>
            <person name="Yoshida Y."/>
            <person name="Fujiwara M."/>
            <person name="Mori M."/>
            <person name="Tomita M."/>
            <person name="Arakawa K."/>
        </authorList>
    </citation>
    <scope>NUCLEOTIDE SEQUENCE [LARGE SCALE GENOMIC DNA]</scope>
</reference>
<sequence length="94" mass="10245">MVGIVSHTAHSVHKGFQCCSVTGVSVVQRRSRCHRSTHKGRSQEIGCPPKFLLSIAPRCPSPEVGYMSEIAKAVGFTDAGHRMEALLRFKGQIP</sequence>
<dbReference type="Proteomes" id="UP000499080">
    <property type="component" value="Unassembled WGS sequence"/>
</dbReference>
<accession>A0A4Y2C5K7</accession>
<dbReference type="EMBL" id="BGPR01000141">
    <property type="protein sequence ID" value="GBL98584.1"/>
    <property type="molecule type" value="Genomic_DNA"/>
</dbReference>
<evidence type="ECO:0000313" key="2">
    <source>
        <dbReference type="Proteomes" id="UP000499080"/>
    </source>
</evidence>
<name>A0A4Y2C5K7_ARAVE</name>
<proteinExistence type="predicted"/>
<keyword evidence="2" id="KW-1185">Reference proteome</keyword>